<dbReference type="Proteomes" id="UP000325466">
    <property type="component" value="Unassembled WGS sequence"/>
</dbReference>
<evidence type="ECO:0000313" key="2">
    <source>
        <dbReference type="EMBL" id="GES36815.1"/>
    </source>
</evidence>
<dbReference type="EMBL" id="BLAH01000076">
    <property type="protein sequence ID" value="GES36815.1"/>
    <property type="molecule type" value="Genomic_DNA"/>
</dbReference>
<evidence type="ECO:0000313" key="3">
    <source>
        <dbReference type="Proteomes" id="UP000325466"/>
    </source>
</evidence>
<comment type="caution">
    <text evidence="2">The sequence shown here is derived from an EMBL/GenBank/DDBJ whole genome shotgun (WGS) entry which is preliminary data.</text>
</comment>
<protein>
    <submittedName>
        <fullName evidence="2">Uncharacterized protein</fullName>
    </submittedName>
</protein>
<organism evidence="2 3">
    <name type="scientific">Rhodococcus aetherivorans</name>
    <dbReference type="NCBI Taxonomy" id="191292"/>
    <lineage>
        <taxon>Bacteria</taxon>
        <taxon>Bacillati</taxon>
        <taxon>Actinomycetota</taxon>
        <taxon>Actinomycetes</taxon>
        <taxon>Mycobacteriales</taxon>
        <taxon>Nocardiaceae</taxon>
        <taxon>Rhodococcus</taxon>
    </lineage>
</organism>
<evidence type="ECO:0000256" key="1">
    <source>
        <dbReference type="SAM" id="MobiDB-lite"/>
    </source>
</evidence>
<gene>
    <name evidence="2" type="ORF">RAJCM14343_2068</name>
</gene>
<sequence length="68" mass="7421">MVRSVQQFPHPVRVVDCEELAAPARQPDGVAYDVASLGVPAQTEFEGIAKQLPRGAQQPRSPDGRWLP</sequence>
<feature type="region of interest" description="Disordered" evidence="1">
    <location>
        <begin position="48"/>
        <end position="68"/>
    </location>
</feature>
<proteinExistence type="predicted"/>
<accession>A0ABQ0YK37</accession>
<name>A0ABQ0YK37_9NOCA</name>
<reference evidence="2 3" key="1">
    <citation type="journal article" date="2018" name="Biodegradation">
        <title>1,4-Dioxane degradation characteristics of Rhodococcus aetherivorans JCM 14343.</title>
        <authorList>
            <person name="Inoue D."/>
            <person name="Tsunoda T."/>
            <person name="Yamamoto N."/>
            <person name="Ike M."/>
            <person name="Sei K."/>
        </authorList>
    </citation>
    <scope>NUCLEOTIDE SEQUENCE [LARGE SCALE GENOMIC DNA]</scope>
    <source>
        <strain evidence="2 3">JCM 14343</strain>
    </source>
</reference>
<keyword evidence="3" id="KW-1185">Reference proteome</keyword>